<dbReference type="GO" id="GO:0016757">
    <property type="term" value="F:glycosyltransferase activity"/>
    <property type="evidence" value="ECO:0007669"/>
    <property type="project" value="UniProtKB-KW"/>
</dbReference>
<feature type="transmembrane region" description="Helical" evidence="1">
    <location>
        <begin position="344"/>
        <end position="366"/>
    </location>
</feature>
<dbReference type="Pfam" id="PF26314">
    <property type="entry name" value="MptA_B_family"/>
    <property type="match status" value="1"/>
</dbReference>
<dbReference type="Proteomes" id="UP000237608">
    <property type="component" value="Unassembled WGS sequence"/>
</dbReference>
<feature type="transmembrane region" description="Helical" evidence="1">
    <location>
        <begin position="32"/>
        <end position="50"/>
    </location>
</feature>
<keyword evidence="1" id="KW-0812">Transmembrane</keyword>
<accession>A0A2S7WEI3</accession>
<gene>
    <name evidence="2" type="ORF">BTO13_11600</name>
</gene>
<evidence type="ECO:0000313" key="2">
    <source>
        <dbReference type="EMBL" id="PQJ75826.1"/>
    </source>
</evidence>
<feature type="transmembrane region" description="Helical" evidence="1">
    <location>
        <begin position="401"/>
        <end position="424"/>
    </location>
</feature>
<name>A0A2S7WEI3_9FLAO</name>
<keyword evidence="1" id="KW-0472">Membrane</keyword>
<feature type="transmembrane region" description="Helical" evidence="1">
    <location>
        <begin position="315"/>
        <end position="332"/>
    </location>
</feature>
<evidence type="ECO:0000313" key="3">
    <source>
        <dbReference type="Proteomes" id="UP000237608"/>
    </source>
</evidence>
<protein>
    <submittedName>
        <fullName evidence="2">Mannosyltransferase</fullName>
    </submittedName>
</protein>
<reference evidence="2 3" key="1">
    <citation type="submission" date="2016-12" db="EMBL/GenBank/DDBJ databases">
        <title>Trade-off between light-utilization and light-protection in marine flavobacteria.</title>
        <authorList>
            <person name="Kumagai Y."/>
            <person name="Yoshizawa S."/>
            <person name="Kogure K."/>
            <person name="Iwasaki W."/>
        </authorList>
    </citation>
    <scope>NUCLEOTIDE SEQUENCE [LARGE SCALE GENOMIC DNA]</scope>
    <source>
        <strain evidence="2 3">KCTC 22729</strain>
    </source>
</reference>
<feature type="transmembrane region" description="Helical" evidence="1">
    <location>
        <begin position="436"/>
        <end position="454"/>
    </location>
</feature>
<feature type="transmembrane region" description="Helical" evidence="1">
    <location>
        <begin position="154"/>
        <end position="176"/>
    </location>
</feature>
<sequence length="464" mass="54536">MAFFNKHKIEFVVIVSILNYVYVAYFLERTSFEKLLFCWIFLFGCFYFLVKKSNLSFKKLAIISILFKLIFLFAIPNLSQDFYRFIWDGRMIFEGFNPYLSKPETFINSGQFPIHDAKSLYDGMGVLNGSHFTNYPPIHQFGFLIAAFFANKSIFGSIIVLRILIILADFGILFIGKKILERLQLPNYTIFWYALNPFIIIEMTGNLHFEPVMLFFLMLSFYKLQQQKWILGAVFMGCAISVKLIPMLFLPLFFRWFSSTKSEPNSNKTSNFICFIKKIDSRKLIVFYMIIIGVIVLLFAPFLSQNLKANYTNSVGLWFTTFEFNASFYYLFREIGYLISGYNQIAIIGKITALSTVIFILTLAFFRKNNSLENLFISMLFGISFYYFFSSTVHPWYVATPLLLCIFTKYKFPIFWSFVVILSYHAYSNSTWNENLLLVAFQYILLFSYIIYEIKKHIVKKTIR</sequence>
<dbReference type="OrthoDB" id="1491846at2"/>
<comment type="caution">
    <text evidence="2">The sequence shown here is derived from an EMBL/GenBank/DDBJ whole genome shotgun (WGS) entry which is preliminary data.</text>
</comment>
<keyword evidence="2" id="KW-0808">Transferase</keyword>
<feature type="transmembrane region" description="Helical" evidence="1">
    <location>
        <begin position="285"/>
        <end position="303"/>
    </location>
</feature>
<feature type="transmembrane region" description="Helical" evidence="1">
    <location>
        <begin position="57"/>
        <end position="75"/>
    </location>
</feature>
<dbReference type="AlphaFoldDB" id="A0A2S7WEI3"/>
<keyword evidence="3" id="KW-1185">Reference proteome</keyword>
<organism evidence="2 3">
    <name type="scientific">Polaribacter gangjinensis</name>
    <dbReference type="NCBI Taxonomy" id="574710"/>
    <lineage>
        <taxon>Bacteria</taxon>
        <taxon>Pseudomonadati</taxon>
        <taxon>Bacteroidota</taxon>
        <taxon>Flavobacteriia</taxon>
        <taxon>Flavobacteriales</taxon>
        <taxon>Flavobacteriaceae</taxon>
    </lineage>
</organism>
<feature type="transmembrane region" description="Helical" evidence="1">
    <location>
        <begin position="188"/>
        <end position="209"/>
    </location>
</feature>
<dbReference type="EMBL" id="MSCL01000001">
    <property type="protein sequence ID" value="PQJ75826.1"/>
    <property type="molecule type" value="Genomic_DNA"/>
</dbReference>
<feature type="transmembrane region" description="Helical" evidence="1">
    <location>
        <begin position="372"/>
        <end position="389"/>
    </location>
</feature>
<feature type="transmembrane region" description="Helical" evidence="1">
    <location>
        <begin position="9"/>
        <end position="26"/>
    </location>
</feature>
<keyword evidence="2" id="KW-0328">Glycosyltransferase</keyword>
<keyword evidence="1" id="KW-1133">Transmembrane helix</keyword>
<feature type="transmembrane region" description="Helical" evidence="1">
    <location>
        <begin position="229"/>
        <end position="254"/>
    </location>
</feature>
<evidence type="ECO:0000256" key="1">
    <source>
        <dbReference type="SAM" id="Phobius"/>
    </source>
</evidence>
<proteinExistence type="predicted"/>